<dbReference type="STRING" id="500610.SAMN02799615_04300"/>
<dbReference type="RefSeq" id="WP_081804997.1">
    <property type="nucleotide sequence ID" value="NZ_FONH01000034.1"/>
</dbReference>
<dbReference type="PANTHER" id="PTHR38590:SF1">
    <property type="entry name" value="BLL0828 PROTEIN"/>
    <property type="match status" value="1"/>
</dbReference>
<dbReference type="InterPro" id="IPR011335">
    <property type="entry name" value="Restrct_endonuc-II-like"/>
</dbReference>
<dbReference type="Pfam" id="PF04480">
    <property type="entry name" value="DUF559"/>
    <property type="match status" value="1"/>
</dbReference>
<accession>A0A1I2JYZ7</accession>
<keyword evidence="3" id="KW-1185">Reference proteome</keyword>
<dbReference type="EMBL" id="FONH01000034">
    <property type="protein sequence ID" value="SFF59130.1"/>
    <property type="molecule type" value="Genomic_DNA"/>
</dbReference>
<organism evidence="2 3">
    <name type="scientific">Dyella marensis</name>
    <dbReference type="NCBI Taxonomy" id="500610"/>
    <lineage>
        <taxon>Bacteria</taxon>
        <taxon>Pseudomonadati</taxon>
        <taxon>Pseudomonadota</taxon>
        <taxon>Gammaproteobacteria</taxon>
        <taxon>Lysobacterales</taxon>
        <taxon>Rhodanobacteraceae</taxon>
        <taxon>Dyella</taxon>
    </lineage>
</organism>
<dbReference type="InterPro" id="IPR007569">
    <property type="entry name" value="DUF559"/>
</dbReference>
<dbReference type="AlphaFoldDB" id="A0A1I2JYZ7"/>
<dbReference type="PANTHER" id="PTHR38590">
    <property type="entry name" value="BLL0828 PROTEIN"/>
    <property type="match status" value="1"/>
</dbReference>
<keyword evidence="2" id="KW-0378">Hydrolase</keyword>
<dbReference type="SUPFAM" id="SSF52980">
    <property type="entry name" value="Restriction endonuclease-like"/>
    <property type="match status" value="1"/>
</dbReference>
<dbReference type="Gene3D" id="3.40.960.10">
    <property type="entry name" value="VSR Endonuclease"/>
    <property type="match status" value="1"/>
</dbReference>
<feature type="domain" description="DUF559" evidence="1">
    <location>
        <begin position="11"/>
        <end position="109"/>
    </location>
</feature>
<keyword evidence="2" id="KW-0255">Endonuclease</keyword>
<sequence>MHRRRRQIDHHRLQCVQAELHLWLALQGEDAARYRFRRHHLIAGYLVDMACVPARLIVEIDDGRVQAAPSYHSARTRMLENKGYRLRRFRSEDVLLRLSRVLAEIARELGRDGPGLNGHGSDGRVPRVVSL</sequence>
<name>A0A1I2JYZ7_9GAMM</name>
<evidence type="ECO:0000259" key="1">
    <source>
        <dbReference type="Pfam" id="PF04480"/>
    </source>
</evidence>
<evidence type="ECO:0000313" key="3">
    <source>
        <dbReference type="Proteomes" id="UP000199477"/>
    </source>
</evidence>
<keyword evidence="2" id="KW-0540">Nuclease</keyword>
<protein>
    <submittedName>
        <fullName evidence="2">Very-short-patch-repair endonuclease</fullName>
    </submittedName>
</protein>
<proteinExistence type="predicted"/>
<evidence type="ECO:0000313" key="2">
    <source>
        <dbReference type="EMBL" id="SFF59130.1"/>
    </source>
</evidence>
<dbReference type="Proteomes" id="UP000199477">
    <property type="component" value="Unassembled WGS sequence"/>
</dbReference>
<dbReference type="InterPro" id="IPR047216">
    <property type="entry name" value="Endonuclease_DUF559_bact"/>
</dbReference>
<dbReference type="GO" id="GO:0004519">
    <property type="term" value="F:endonuclease activity"/>
    <property type="evidence" value="ECO:0007669"/>
    <property type="project" value="UniProtKB-KW"/>
</dbReference>
<gene>
    <name evidence="2" type="ORF">SAMN02799615_04300</name>
</gene>
<reference evidence="3" key="1">
    <citation type="submission" date="2016-10" db="EMBL/GenBank/DDBJ databases">
        <authorList>
            <person name="Varghese N."/>
            <person name="Submissions S."/>
        </authorList>
    </citation>
    <scope>NUCLEOTIDE SEQUENCE [LARGE SCALE GENOMIC DNA]</scope>
    <source>
        <strain evidence="3">UNC178MFTsu3.1</strain>
    </source>
</reference>